<sequence length="98" mass="11026">GVRRAGPAAPPAPVHRLQARRDPLSLPRRRRRGPPRPSHTPALPSPATSLHQPRHADALHQQRPPRRPALHLLCVAQQGCRHPRVQRLGNAAQRRPRR</sequence>
<keyword evidence="3" id="KW-1185">Reference proteome</keyword>
<feature type="non-terminal residue" evidence="2">
    <location>
        <position position="1"/>
    </location>
</feature>
<gene>
    <name evidence="2" type="ORF">BN1708_020234</name>
</gene>
<dbReference type="AlphaFoldDB" id="A0A0G4MSB3"/>
<accession>A0A0G4MSB3</accession>
<feature type="region of interest" description="Disordered" evidence="1">
    <location>
        <begin position="1"/>
        <end position="98"/>
    </location>
</feature>
<evidence type="ECO:0000313" key="3">
    <source>
        <dbReference type="Proteomes" id="UP000044602"/>
    </source>
</evidence>
<reference evidence="2 3" key="1">
    <citation type="submission" date="2015-05" db="EMBL/GenBank/DDBJ databases">
        <authorList>
            <person name="Wang D.B."/>
            <person name="Wang M."/>
        </authorList>
    </citation>
    <scope>NUCLEOTIDE SEQUENCE [LARGE SCALE GENOMIC DNA]</scope>
    <source>
        <strain evidence="2">VL1</strain>
    </source>
</reference>
<dbReference type="Proteomes" id="UP000044602">
    <property type="component" value="Unassembled WGS sequence"/>
</dbReference>
<dbReference type="EMBL" id="CVQH01024631">
    <property type="protein sequence ID" value="CRK37121.1"/>
    <property type="molecule type" value="Genomic_DNA"/>
</dbReference>
<proteinExistence type="predicted"/>
<feature type="non-terminal residue" evidence="2">
    <location>
        <position position="98"/>
    </location>
</feature>
<evidence type="ECO:0000256" key="1">
    <source>
        <dbReference type="SAM" id="MobiDB-lite"/>
    </source>
</evidence>
<evidence type="ECO:0000313" key="2">
    <source>
        <dbReference type="EMBL" id="CRK37121.1"/>
    </source>
</evidence>
<protein>
    <submittedName>
        <fullName evidence="2">Uncharacterized protein</fullName>
    </submittedName>
</protein>
<organism evidence="2 3">
    <name type="scientific">Verticillium longisporum</name>
    <name type="common">Verticillium dahliae var. longisporum</name>
    <dbReference type="NCBI Taxonomy" id="100787"/>
    <lineage>
        <taxon>Eukaryota</taxon>
        <taxon>Fungi</taxon>
        <taxon>Dikarya</taxon>
        <taxon>Ascomycota</taxon>
        <taxon>Pezizomycotina</taxon>
        <taxon>Sordariomycetes</taxon>
        <taxon>Hypocreomycetidae</taxon>
        <taxon>Glomerellales</taxon>
        <taxon>Plectosphaerellaceae</taxon>
        <taxon>Verticillium</taxon>
    </lineage>
</organism>
<name>A0A0G4MSB3_VERLO</name>